<dbReference type="Proteomes" id="UP000195139">
    <property type="component" value="Unassembled WGS sequence"/>
</dbReference>
<dbReference type="EMBL" id="NGLE01000001">
    <property type="protein sequence ID" value="OTO10149.1"/>
    <property type="molecule type" value="Genomic_DNA"/>
</dbReference>
<keyword evidence="10" id="KW-1185">Reference proteome</keyword>
<sequence>MKKRKLLYSIMTISVVSLSLFWNPVGHFAADGGQVGQEAVIEFYGEEEPTTSNSTSDGPVKEKPVTSKPVGRYPQTGEIVKKSLALSGAVLALLAAFVYKNKQNKGEKKS</sequence>
<feature type="transmembrane region" description="Helical" evidence="6">
    <location>
        <begin position="79"/>
        <end position="99"/>
    </location>
</feature>
<keyword evidence="6" id="KW-1133">Transmembrane helix</keyword>
<proteinExistence type="predicted"/>
<gene>
    <name evidence="9" type="ORF">A5880_000832</name>
    <name evidence="8" type="ORF">A5880_002937</name>
</gene>
<reference evidence="8 10" key="2">
    <citation type="submission" date="2018-07" db="EMBL/GenBank/DDBJ databases">
        <title>The Genome Sequence of Enterococcus sp. DIV0659b.</title>
        <authorList>
            <consortium name="The Broad Institute Genomics Platform"/>
            <consortium name="The Broad Institute Genomic Center for Infectious Diseases"/>
            <person name="Earl A."/>
            <person name="Manson A."/>
            <person name="Schwartman J."/>
            <person name="Gilmore M."/>
            <person name="Abouelleil A."/>
            <person name="Cao P."/>
            <person name="Chapman S."/>
            <person name="Cusick C."/>
            <person name="Shea T."/>
            <person name="Young S."/>
            <person name="Neafsey D."/>
            <person name="Nusbaum C."/>
            <person name="Birren B."/>
        </authorList>
    </citation>
    <scope>NUCLEOTIDE SEQUENCE [LARGE SCALE GENOMIC DNA]</scope>
    <source>
        <strain evidence="8 10">4G2_DIV0659</strain>
    </source>
</reference>
<keyword evidence="3" id="KW-0732">Signal</keyword>
<protein>
    <recommendedName>
        <fullName evidence="7">Gram-positive cocci surface proteins LPxTG domain-containing protein</fullName>
    </recommendedName>
</protein>
<evidence type="ECO:0000313" key="8">
    <source>
        <dbReference type="EMBL" id="MEI5995347.1"/>
    </source>
</evidence>
<keyword evidence="4" id="KW-0572">Peptidoglycan-anchor</keyword>
<feature type="domain" description="Gram-positive cocci surface proteins LPxTG" evidence="7">
    <location>
        <begin position="67"/>
        <end position="104"/>
    </location>
</feature>
<evidence type="ECO:0000256" key="6">
    <source>
        <dbReference type="SAM" id="Phobius"/>
    </source>
</evidence>
<keyword evidence="1" id="KW-0134">Cell wall</keyword>
<accession>A0A242CJ15</accession>
<organism evidence="9">
    <name type="scientific">Candidatus Enterococcus mansonii</name>
    <dbReference type="NCBI Taxonomy" id="1834181"/>
    <lineage>
        <taxon>Bacteria</taxon>
        <taxon>Bacillati</taxon>
        <taxon>Bacillota</taxon>
        <taxon>Bacilli</taxon>
        <taxon>Lactobacillales</taxon>
        <taxon>Enterococcaceae</taxon>
        <taxon>Enterococcus</taxon>
    </lineage>
</organism>
<name>A0A242CJ15_9ENTE</name>
<keyword evidence="2" id="KW-0964">Secreted</keyword>
<keyword evidence="6" id="KW-0812">Transmembrane</keyword>
<dbReference type="AlphaFoldDB" id="A0A242CJ15"/>
<dbReference type="EMBL" id="NGLE02000001">
    <property type="protein sequence ID" value="MEI5995347.1"/>
    <property type="molecule type" value="Genomic_DNA"/>
</dbReference>
<dbReference type="STRING" id="1834181.A5880_000832"/>
<keyword evidence="6" id="KW-0472">Membrane</keyword>
<evidence type="ECO:0000313" key="10">
    <source>
        <dbReference type="Proteomes" id="UP000195139"/>
    </source>
</evidence>
<comment type="caution">
    <text evidence="9">The sequence shown here is derived from an EMBL/GenBank/DDBJ whole genome shotgun (WGS) entry which is preliminary data.</text>
</comment>
<reference evidence="9" key="1">
    <citation type="submission" date="2017-05" db="EMBL/GenBank/DDBJ databases">
        <title>The Genome Sequence of Enterococcus sp. 4G2_DIV0659.</title>
        <authorList>
            <consortium name="The Broad Institute Genomics Platform"/>
            <consortium name="The Broad Institute Genomic Center for Infectious Diseases"/>
            <person name="Earl A."/>
            <person name="Manson A."/>
            <person name="Schwartman J."/>
            <person name="Gilmore M."/>
            <person name="Abouelleil A."/>
            <person name="Cao P."/>
            <person name="Chapman S."/>
            <person name="Cusick C."/>
            <person name="Shea T."/>
            <person name="Young S."/>
            <person name="Neafsey D."/>
            <person name="Nusbaum C."/>
            <person name="Birren B."/>
        </authorList>
    </citation>
    <scope>NUCLEOTIDE SEQUENCE [LARGE SCALE GENOMIC DNA]</scope>
    <source>
        <strain evidence="9">4G2_DIV0659</strain>
    </source>
</reference>
<evidence type="ECO:0000256" key="3">
    <source>
        <dbReference type="ARBA" id="ARBA00022729"/>
    </source>
</evidence>
<evidence type="ECO:0000256" key="1">
    <source>
        <dbReference type="ARBA" id="ARBA00022512"/>
    </source>
</evidence>
<evidence type="ECO:0000256" key="5">
    <source>
        <dbReference type="SAM" id="MobiDB-lite"/>
    </source>
</evidence>
<dbReference type="RefSeq" id="WP_086329780.1">
    <property type="nucleotide sequence ID" value="NZ_NGLE02000001.1"/>
</dbReference>
<evidence type="ECO:0000313" key="9">
    <source>
        <dbReference type="EMBL" id="OTO10149.1"/>
    </source>
</evidence>
<dbReference type="NCBIfam" id="TIGR01167">
    <property type="entry name" value="LPXTG_anchor"/>
    <property type="match status" value="1"/>
</dbReference>
<feature type="transmembrane region" description="Helical" evidence="6">
    <location>
        <begin position="7"/>
        <end position="25"/>
    </location>
</feature>
<evidence type="ECO:0000256" key="4">
    <source>
        <dbReference type="ARBA" id="ARBA00023088"/>
    </source>
</evidence>
<evidence type="ECO:0000256" key="2">
    <source>
        <dbReference type="ARBA" id="ARBA00022525"/>
    </source>
</evidence>
<feature type="region of interest" description="Disordered" evidence="5">
    <location>
        <begin position="46"/>
        <end position="72"/>
    </location>
</feature>
<dbReference type="InterPro" id="IPR019931">
    <property type="entry name" value="LPXTG_anchor"/>
</dbReference>
<dbReference type="Pfam" id="PF00746">
    <property type="entry name" value="Gram_pos_anchor"/>
    <property type="match status" value="1"/>
</dbReference>
<evidence type="ECO:0000259" key="7">
    <source>
        <dbReference type="Pfam" id="PF00746"/>
    </source>
</evidence>